<dbReference type="InterPro" id="IPR012338">
    <property type="entry name" value="Beta-lactam/transpept-like"/>
</dbReference>
<dbReference type="Gene3D" id="3.90.1310.10">
    <property type="entry name" value="Penicillin-binding protein 2a (Domain 2)"/>
    <property type="match status" value="1"/>
</dbReference>
<feature type="transmembrane region" description="Helical" evidence="4">
    <location>
        <begin position="21"/>
        <end position="41"/>
    </location>
</feature>
<sequence>MTSNNDSIDNKLDEQKSRSRKFSFLILAIIFFILVVSFSTYSTMNNYRKTPKIESSRSELAVRGNIISQDGFNLVTSKKLYKAIIDTRYLDFEKLDLFVSLFSIYSGLDYKEIREKIESTKNKKSSLVLSYNIDSKTAKNLKELDIKLNSLKVFIPLKNDSSNLIRLDIIESGEKRDFLYDDSLSPILGYLKKSEGEDGRTKVFGVKGLERFYDSTLSNMKNGILEGFRDVSGYLYFDKDSKTIRAIDGDSLQLNIPLKLQKNNEASLDKHKERTKSEEILLAIVENKSGKVITLASSNRFDPDNIKQDEINYLNVNAIEYQFEPGSVIKPISISLAIDKNRVKKDDIFPTSNIENKKGKYRIGRYTISDSLKNFDTISLEDTIIYSSNIATLQIAQKIPAIDFYNGMINFGFTKKTGIDLPFEKTGELPELRRFQAGEKENIDNVFKATVAYGHGMTSTFMQLIKAFTVFNNDGYITTPKIVNKIINRNKNLNPFENDDKIQIISKDTALFMKNILIKTVEQGTGRGAKVEGIEVGGKTGTGKIAGGSSGYLNEYISSFIGFANDHKGNSYTIGVTVIKPQVNTSSYYAARTAVPIFKEAVLNLVKLNYLTPKKDIISQK</sequence>
<evidence type="ECO:0000256" key="3">
    <source>
        <dbReference type="ARBA" id="ARBA00023136"/>
    </source>
</evidence>
<evidence type="ECO:0000313" key="7">
    <source>
        <dbReference type="EMBL" id="OCL98561.1"/>
    </source>
</evidence>
<comment type="caution">
    <text evidence="7">The sequence shown here is derived from an EMBL/GenBank/DDBJ whole genome shotgun (WGS) entry which is preliminary data.</text>
</comment>
<dbReference type="OrthoDB" id="9789078at2"/>
<dbReference type="InterPro" id="IPR005311">
    <property type="entry name" value="PBP_dimer"/>
</dbReference>
<dbReference type="GO" id="GO:0071555">
    <property type="term" value="P:cell wall organization"/>
    <property type="evidence" value="ECO:0007669"/>
    <property type="project" value="TreeGrafter"/>
</dbReference>
<dbReference type="EMBL" id="LCUJ01000005">
    <property type="protein sequence ID" value="OCL98561.1"/>
    <property type="molecule type" value="Genomic_DNA"/>
</dbReference>
<evidence type="ECO:0000313" key="8">
    <source>
        <dbReference type="Proteomes" id="UP000093281"/>
    </source>
</evidence>
<dbReference type="GO" id="GO:0005886">
    <property type="term" value="C:plasma membrane"/>
    <property type="evidence" value="ECO:0007669"/>
    <property type="project" value="TreeGrafter"/>
</dbReference>
<dbReference type="Gene3D" id="3.40.710.10">
    <property type="entry name" value="DD-peptidase/beta-lactamase superfamily"/>
    <property type="match status" value="1"/>
</dbReference>
<gene>
    <name evidence="7" type="primary">pbpB</name>
    <name evidence="7" type="ORF">AAX29_01474</name>
</gene>
<dbReference type="STRING" id="544718.AAX25_01964"/>
<organism evidence="7 8">
    <name type="scientific">Aliarcobacter thereius</name>
    <dbReference type="NCBI Taxonomy" id="544718"/>
    <lineage>
        <taxon>Bacteria</taxon>
        <taxon>Pseudomonadati</taxon>
        <taxon>Campylobacterota</taxon>
        <taxon>Epsilonproteobacteria</taxon>
        <taxon>Campylobacterales</taxon>
        <taxon>Arcobacteraceae</taxon>
        <taxon>Aliarcobacter</taxon>
    </lineage>
</organism>
<dbReference type="Gene3D" id="3.30.450.330">
    <property type="match status" value="1"/>
</dbReference>
<evidence type="ECO:0000256" key="1">
    <source>
        <dbReference type="ARBA" id="ARBA00004370"/>
    </source>
</evidence>
<evidence type="ECO:0000256" key="4">
    <source>
        <dbReference type="SAM" id="Phobius"/>
    </source>
</evidence>
<dbReference type="Proteomes" id="UP000093281">
    <property type="component" value="Unassembled WGS sequence"/>
</dbReference>
<dbReference type="AlphaFoldDB" id="A0A1C0B5V7"/>
<evidence type="ECO:0000256" key="2">
    <source>
        <dbReference type="ARBA" id="ARBA00022645"/>
    </source>
</evidence>
<keyword evidence="2" id="KW-0645">Protease</keyword>
<proteinExistence type="predicted"/>
<dbReference type="GO" id="GO:0004180">
    <property type="term" value="F:carboxypeptidase activity"/>
    <property type="evidence" value="ECO:0007669"/>
    <property type="project" value="UniProtKB-KW"/>
</dbReference>
<dbReference type="Pfam" id="PF03717">
    <property type="entry name" value="PBP_dimer"/>
    <property type="match status" value="1"/>
</dbReference>
<dbReference type="InterPro" id="IPR036138">
    <property type="entry name" value="PBP_dimer_sf"/>
</dbReference>
<dbReference type="InterPro" id="IPR001460">
    <property type="entry name" value="PCN-bd_Tpept"/>
</dbReference>
<dbReference type="RefSeq" id="WP_083196687.1">
    <property type="nucleotide sequence ID" value="NZ_LCUJ01000005.1"/>
</dbReference>
<dbReference type="PATRIC" id="fig|544718.51.peg.1446"/>
<dbReference type="PANTHER" id="PTHR30627:SF1">
    <property type="entry name" value="PEPTIDOGLYCAN D,D-TRANSPEPTIDASE FTSI"/>
    <property type="match status" value="1"/>
</dbReference>
<keyword evidence="4" id="KW-0812">Transmembrane</keyword>
<keyword evidence="4" id="KW-1133">Transmembrane helix</keyword>
<accession>A0A1C0B5V7</accession>
<dbReference type="InterPro" id="IPR050515">
    <property type="entry name" value="Beta-lactam/transpept"/>
</dbReference>
<keyword evidence="2" id="KW-0378">Hydrolase</keyword>
<dbReference type="SUPFAM" id="SSF56601">
    <property type="entry name" value="beta-lactamase/transpeptidase-like"/>
    <property type="match status" value="1"/>
</dbReference>
<protein>
    <submittedName>
        <fullName evidence="7">Penicillin-binding protein 2B</fullName>
    </submittedName>
</protein>
<keyword evidence="3 4" id="KW-0472">Membrane</keyword>
<evidence type="ECO:0000259" key="6">
    <source>
        <dbReference type="Pfam" id="PF03717"/>
    </source>
</evidence>
<dbReference type="PANTHER" id="PTHR30627">
    <property type="entry name" value="PEPTIDOGLYCAN D,D-TRANSPEPTIDASE"/>
    <property type="match status" value="1"/>
</dbReference>
<name>A0A1C0B5V7_9BACT</name>
<reference evidence="8" key="1">
    <citation type="submission" date="2015-05" db="EMBL/GenBank/DDBJ databases">
        <authorList>
            <person name="Rovetto F."/>
            <person name="Cocolin L."/>
            <person name="Illeghems K."/>
            <person name="Van Nieuwerburgh F."/>
            <person name="Houf K."/>
        </authorList>
    </citation>
    <scope>NUCLEOTIDE SEQUENCE [LARGE SCALE GENOMIC DNA]</scope>
    <source>
        <strain evidence="8">DU22</strain>
    </source>
</reference>
<comment type="subcellular location">
    <subcellularLocation>
        <location evidence="1">Membrane</location>
    </subcellularLocation>
</comment>
<keyword evidence="2" id="KW-0121">Carboxypeptidase</keyword>
<feature type="domain" description="Penicillin-binding protein transpeptidase" evidence="5">
    <location>
        <begin position="283"/>
        <end position="601"/>
    </location>
</feature>
<feature type="domain" description="Penicillin-binding protein dimerisation" evidence="6">
    <location>
        <begin position="61"/>
        <end position="218"/>
    </location>
</feature>
<evidence type="ECO:0000259" key="5">
    <source>
        <dbReference type="Pfam" id="PF00905"/>
    </source>
</evidence>
<dbReference type="GO" id="GO:0008658">
    <property type="term" value="F:penicillin binding"/>
    <property type="evidence" value="ECO:0007669"/>
    <property type="project" value="InterPro"/>
</dbReference>
<dbReference type="SUPFAM" id="SSF56519">
    <property type="entry name" value="Penicillin binding protein dimerisation domain"/>
    <property type="match status" value="1"/>
</dbReference>
<dbReference type="Pfam" id="PF00905">
    <property type="entry name" value="Transpeptidase"/>
    <property type="match status" value="1"/>
</dbReference>